<dbReference type="HOGENOM" id="CLU_2669071_0_0_0"/>
<evidence type="ECO:0000313" key="1">
    <source>
        <dbReference type="EMBL" id="CCB89725.1"/>
    </source>
</evidence>
<dbReference type="KEGG" id="sng:SNE_A18480"/>
<organism evidence="1 2">
    <name type="scientific">Simkania negevensis (strain ATCC VR-1471 / DSM 27360 / Z)</name>
    <dbReference type="NCBI Taxonomy" id="331113"/>
    <lineage>
        <taxon>Bacteria</taxon>
        <taxon>Pseudomonadati</taxon>
        <taxon>Chlamydiota</taxon>
        <taxon>Chlamydiia</taxon>
        <taxon>Parachlamydiales</taxon>
        <taxon>Simkaniaceae</taxon>
        <taxon>Simkania</taxon>
    </lineage>
</organism>
<reference key="1">
    <citation type="journal article" date="2011" name="Mol. Biol. Evol.">
        <title>Unity in variety -- the pan-genome of the Chlamydiae.</title>
        <authorList>
            <person name="Collingro A."/>
            <person name="Tischler P."/>
            <person name="Weinmaier T."/>
            <person name="Penz T."/>
            <person name="Heinz E."/>
            <person name="Brunham R.C."/>
            <person name="Read T.D."/>
            <person name="Bavoil P.M."/>
            <person name="Sachse K."/>
            <person name="Kahane S."/>
            <person name="Friedman M.G."/>
            <person name="Rattei T."/>
            <person name="Myers G.S.A."/>
            <person name="Horn M."/>
        </authorList>
    </citation>
    <scope>NUCLEOTIDE SEQUENCE</scope>
    <source>
        <strain>Z</strain>
    </source>
</reference>
<gene>
    <name evidence="1" type="ordered locus">SNE_A18480</name>
</gene>
<dbReference type="STRING" id="331113.SNE_A18480"/>
<accession>F8L387</accession>
<evidence type="ECO:0000313" key="2">
    <source>
        <dbReference type="Proteomes" id="UP000000496"/>
    </source>
</evidence>
<dbReference type="EMBL" id="FR872582">
    <property type="protein sequence ID" value="CCB89725.1"/>
    <property type="molecule type" value="Genomic_DNA"/>
</dbReference>
<dbReference type="Proteomes" id="UP000000496">
    <property type="component" value="Chromosome gsn.131"/>
</dbReference>
<sequence length="75" mass="8751">MKNILKLLQKLNFRLRQNAEIDEEDIDDKNILSLSDRLVGMLIFEKVSQIKIDSQLSQLPFEQKTEGDILHLEVV</sequence>
<reference evidence="1 2" key="2">
    <citation type="journal article" date="2011" name="Mol. Biol. Evol.">
        <title>Unity in variety--the pan-genome of the Chlamydiae.</title>
        <authorList>
            <person name="Collingro A."/>
            <person name="Tischler P."/>
            <person name="Weinmaier T."/>
            <person name="Penz T."/>
            <person name="Heinz E."/>
            <person name="Brunham R.C."/>
            <person name="Read T.D."/>
            <person name="Bavoil P.M."/>
            <person name="Sachse K."/>
            <person name="Kahane S."/>
            <person name="Friedman M.G."/>
            <person name="Rattei T."/>
            <person name="Myers G.S."/>
            <person name="Horn M."/>
        </authorList>
    </citation>
    <scope>NUCLEOTIDE SEQUENCE [LARGE SCALE GENOMIC DNA]</scope>
    <source>
        <strain evidence="2">ATCC VR-1471 / Z</strain>
    </source>
</reference>
<proteinExistence type="predicted"/>
<dbReference type="AlphaFoldDB" id="F8L387"/>
<protein>
    <submittedName>
        <fullName evidence="1">Uncharacterized protein</fullName>
    </submittedName>
</protein>
<keyword evidence="2" id="KW-1185">Reference proteome</keyword>
<name>F8L387_SIMNZ</name>